<proteinExistence type="predicted"/>
<feature type="domain" description="AB hydrolase-1" evidence="2">
    <location>
        <begin position="102"/>
        <end position="240"/>
    </location>
</feature>
<dbReference type="OrthoDB" id="425534at2759"/>
<dbReference type="SUPFAM" id="SSF53474">
    <property type="entry name" value="alpha/beta-Hydrolases"/>
    <property type="match status" value="1"/>
</dbReference>
<dbReference type="InParanoid" id="A0A165K3V1"/>
<organism evidence="3 4">
    <name type="scientific">Exidia glandulosa HHB12029</name>
    <dbReference type="NCBI Taxonomy" id="1314781"/>
    <lineage>
        <taxon>Eukaryota</taxon>
        <taxon>Fungi</taxon>
        <taxon>Dikarya</taxon>
        <taxon>Basidiomycota</taxon>
        <taxon>Agaricomycotina</taxon>
        <taxon>Agaricomycetes</taxon>
        <taxon>Auriculariales</taxon>
        <taxon>Exidiaceae</taxon>
        <taxon>Exidia</taxon>
    </lineage>
</organism>
<reference evidence="3 4" key="1">
    <citation type="journal article" date="2016" name="Mol. Biol. Evol.">
        <title>Comparative Genomics of Early-Diverging Mushroom-Forming Fungi Provides Insights into the Origins of Lignocellulose Decay Capabilities.</title>
        <authorList>
            <person name="Nagy L.G."/>
            <person name="Riley R."/>
            <person name="Tritt A."/>
            <person name="Adam C."/>
            <person name="Daum C."/>
            <person name="Floudas D."/>
            <person name="Sun H."/>
            <person name="Yadav J.S."/>
            <person name="Pangilinan J."/>
            <person name="Larsson K.H."/>
            <person name="Matsuura K."/>
            <person name="Barry K."/>
            <person name="Labutti K."/>
            <person name="Kuo R."/>
            <person name="Ohm R.A."/>
            <person name="Bhattacharya S.S."/>
            <person name="Shirouzu T."/>
            <person name="Yoshinaga Y."/>
            <person name="Martin F.M."/>
            <person name="Grigoriev I.V."/>
            <person name="Hibbett D.S."/>
        </authorList>
    </citation>
    <scope>NUCLEOTIDE SEQUENCE [LARGE SCALE GENOMIC DNA]</scope>
    <source>
        <strain evidence="3 4">HHB12029</strain>
    </source>
</reference>
<dbReference type="EMBL" id="KV425952">
    <property type="protein sequence ID" value="KZV95747.1"/>
    <property type="molecule type" value="Genomic_DNA"/>
</dbReference>
<dbReference type="InterPro" id="IPR000073">
    <property type="entry name" value="AB_hydrolase_1"/>
</dbReference>
<evidence type="ECO:0000313" key="4">
    <source>
        <dbReference type="Proteomes" id="UP000077266"/>
    </source>
</evidence>
<dbReference type="STRING" id="1314781.A0A165K3V1"/>
<dbReference type="Proteomes" id="UP000077266">
    <property type="component" value="Unassembled WGS sequence"/>
</dbReference>
<dbReference type="AlphaFoldDB" id="A0A165K3V1"/>
<dbReference type="Pfam" id="PF00561">
    <property type="entry name" value="Abhydrolase_1"/>
    <property type="match status" value="1"/>
</dbReference>
<sequence>MHFSPLFCLFIGGAAASLLSPVYPRQETTPSTSGNTTAPVSPANFDWFSINSTDTPVWTSCFESFLCARLNVPLDYSSTASPKAQIALQMLPATDKANYKGPLLFNPGGPGGSGTQTLLELGPLMAQLVGPGYDLIGFDPRGVGATIPNVQCFEPEEWDEFIQTDALVMRTDDNSIAYARARDEIIANKCKAALGGNGQEQAGTSVEEWGGGRFMDSASTATDMLRIVQALGQEKLNYWGIYFAAMYPDKVGLMMIDGVADGVHWRNGDVITNLQDADKVMDQFFDLCAKAGPSDCPIAEQSANETAARVDKILDSIRTAPIAVPDRMNGTVITEDDVLAFARLQMYQPLTGFLTLAATYTALETRNITALAQFNLVTPNTALPPWMQMNEALQAVACADFPDMRNETIAQSSAIVQNATQTSPQA</sequence>
<accession>A0A165K3V1</accession>
<dbReference type="Gene3D" id="3.40.50.1820">
    <property type="entry name" value="alpha/beta hydrolase"/>
    <property type="match status" value="1"/>
</dbReference>
<evidence type="ECO:0000313" key="3">
    <source>
        <dbReference type="EMBL" id="KZV95747.1"/>
    </source>
</evidence>
<evidence type="ECO:0000259" key="2">
    <source>
        <dbReference type="Pfam" id="PF00561"/>
    </source>
</evidence>
<keyword evidence="1" id="KW-0732">Signal</keyword>
<keyword evidence="4" id="KW-1185">Reference proteome</keyword>
<feature type="chain" id="PRO_5007860508" description="AB hydrolase-1 domain-containing protein" evidence="1">
    <location>
        <begin position="17"/>
        <end position="426"/>
    </location>
</feature>
<evidence type="ECO:0000256" key="1">
    <source>
        <dbReference type="SAM" id="SignalP"/>
    </source>
</evidence>
<protein>
    <recommendedName>
        <fullName evidence="2">AB hydrolase-1 domain-containing protein</fullName>
    </recommendedName>
</protein>
<feature type="non-terminal residue" evidence="3">
    <location>
        <position position="426"/>
    </location>
</feature>
<name>A0A165K3V1_EXIGL</name>
<dbReference type="InterPro" id="IPR029058">
    <property type="entry name" value="AB_hydrolase_fold"/>
</dbReference>
<feature type="signal peptide" evidence="1">
    <location>
        <begin position="1"/>
        <end position="16"/>
    </location>
</feature>
<gene>
    <name evidence="3" type="ORF">EXIGLDRAFT_765947</name>
</gene>